<dbReference type="RefSeq" id="WP_020737619.1">
    <property type="nucleotide sequence ID" value="NC_021658.1"/>
</dbReference>
<feature type="compositionally biased region" description="Basic residues" evidence="1">
    <location>
        <begin position="422"/>
        <end position="437"/>
    </location>
</feature>
<feature type="region of interest" description="Disordered" evidence="1">
    <location>
        <begin position="327"/>
        <end position="360"/>
    </location>
</feature>
<gene>
    <name evidence="3" type="ORF">SCE1572_28545</name>
</gene>
<dbReference type="KEGG" id="scu:SCE1572_28545"/>
<reference evidence="3 4" key="1">
    <citation type="journal article" date="2013" name="Sci. Rep.">
        <title>Extraordinary expansion of a Sorangium cellulosum genome from an alkaline milieu.</title>
        <authorList>
            <person name="Han K."/>
            <person name="Li Z.F."/>
            <person name="Peng R."/>
            <person name="Zhu L.P."/>
            <person name="Zhou T."/>
            <person name="Wang L.G."/>
            <person name="Li S.G."/>
            <person name="Zhang X.B."/>
            <person name="Hu W."/>
            <person name="Wu Z.H."/>
            <person name="Qin N."/>
            <person name="Li Y.Z."/>
        </authorList>
    </citation>
    <scope>NUCLEOTIDE SEQUENCE [LARGE SCALE GENOMIC DNA]</scope>
    <source>
        <strain evidence="3 4">So0157-2</strain>
    </source>
</reference>
<feature type="transmembrane region" description="Helical" evidence="2">
    <location>
        <begin position="147"/>
        <end position="168"/>
    </location>
</feature>
<protein>
    <submittedName>
        <fullName evidence="3">Uncharacterized protein</fullName>
    </submittedName>
</protein>
<dbReference type="PATRIC" id="fig|1254432.3.peg.6451"/>
<keyword evidence="2" id="KW-1133">Transmembrane helix</keyword>
<dbReference type="Proteomes" id="UP000014803">
    <property type="component" value="Chromosome"/>
</dbReference>
<dbReference type="AlphaFoldDB" id="S4Y584"/>
<feature type="transmembrane region" description="Helical" evidence="2">
    <location>
        <begin position="247"/>
        <end position="265"/>
    </location>
</feature>
<keyword evidence="2" id="KW-0472">Membrane</keyword>
<evidence type="ECO:0000313" key="3">
    <source>
        <dbReference type="EMBL" id="AGP38073.1"/>
    </source>
</evidence>
<name>S4Y584_SORCE</name>
<evidence type="ECO:0000313" key="4">
    <source>
        <dbReference type="Proteomes" id="UP000014803"/>
    </source>
</evidence>
<dbReference type="HOGENOM" id="CLU_626850_0_0_7"/>
<dbReference type="EMBL" id="CP003969">
    <property type="protein sequence ID" value="AGP38073.1"/>
    <property type="molecule type" value="Genomic_DNA"/>
</dbReference>
<feature type="region of interest" description="Disordered" evidence="1">
    <location>
        <begin position="375"/>
        <end position="437"/>
    </location>
</feature>
<keyword evidence="2" id="KW-0812">Transmembrane</keyword>
<proteinExistence type="predicted"/>
<evidence type="ECO:0000256" key="2">
    <source>
        <dbReference type="SAM" id="Phobius"/>
    </source>
</evidence>
<dbReference type="STRING" id="1254432.SCE1572_28545"/>
<feature type="compositionally biased region" description="Basic residues" evidence="1">
    <location>
        <begin position="381"/>
        <end position="396"/>
    </location>
</feature>
<organism evidence="3 4">
    <name type="scientific">Sorangium cellulosum So0157-2</name>
    <dbReference type="NCBI Taxonomy" id="1254432"/>
    <lineage>
        <taxon>Bacteria</taxon>
        <taxon>Pseudomonadati</taxon>
        <taxon>Myxococcota</taxon>
        <taxon>Polyangia</taxon>
        <taxon>Polyangiales</taxon>
        <taxon>Polyangiaceae</taxon>
        <taxon>Sorangium</taxon>
    </lineage>
</organism>
<feature type="transmembrane region" description="Helical" evidence="2">
    <location>
        <begin position="121"/>
        <end position="141"/>
    </location>
</feature>
<accession>S4Y584</accession>
<sequence>MARAFSVAALAIAEGGANAVGAVRFTCAEAELEVELVRVAGYAEGFALGAVAAPVRFGVPYTAIRGLFRRGKALCVALDPSACSPHNCFVLARFEGDLPGVPGVISPTAMEAMETAYRARVHARVASWVAPAPVGVLAAALSPDYLASGPLGTASLALLVALATWLALRFAARLATWGGPPSDRLRDALVEELSRRMGFASDRLAASTPGAPAPPVFAPRPTPLAALPGRERGGEDGLDALPLRARVLVPAALAVVGIVATMAFVQRFAAPRDLPPAERQAARGVGPAARTFQSGGTTAFGAPVELTSSRKIGRRIQKLNLNLSWSAGGGATLSPGRTSNAVYRRRRRAPRGRGPGARRAVVPALPLRARRLAALAAGRAHPQRPRIDRARRRRRGDRADPAARPRGGRRGSRGIQRERRGAGRGRRGAGRARRGPG</sequence>
<evidence type="ECO:0000256" key="1">
    <source>
        <dbReference type="SAM" id="MobiDB-lite"/>
    </source>
</evidence>